<sequence>LMNSGYSYLSLPTGLYIFITTSVSNLIYNTLVTQVCSMALWQGRAKRKSTGGRLSLHRGKKRFEIGRELQDAKVGGTTKKTARARGGGRKNRLLRAEYVSITDPKSGKSSSSKIIEVVENSANPNYVRQNIITKGSIIETEKGKAKVTSRPGQHGVINAVLVAD</sequence>
<comment type="subunit">
    <text evidence="2">Part of the 30S ribosomal subunit.</text>
</comment>
<feature type="transmembrane region" description="Helical" evidence="6">
    <location>
        <begin position="15"/>
        <end position="41"/>
    </location>
</feature>
<evidence type="ECO:0000313" key="7">
    <source>
        <dbReference type="EMBL" id="SVC11348.1"/>
    </source>
</evidence>
<dbReference type="PANTHER" id="PTHR10394">
    <property type="entry name" value="40S RIBOSOMAL PROTEIN S8"/>
    <property type="match status" value="1"/>
</dbReference>
<dbReference type="GO" id="GO:1990904">
    <property type="term" value="C:ribonucleoprotein complex"/>
    <property type="evidence" value="ECO:0007669"/>
    <property type="project" value="UniProtKB-KW"/>
</dbReference>
<evidence type="ECO:0000256" key="4">
    <source>
        <dbReference type="ARBA" id="ARBA00023274"/>
    </source>
</evidence>
<keyword evidence="6" id="KW-1133">Transmembrane helix</keyword>
<dbReference type="PROSITE" id="PS01193">
    <property type="entry name" value="RIBOSOMAL_S8E"/>
    <property type="match status" value="1"/>
</dbReference>
<keyword evidence="4" id="KW-0687">Ribonucleoprotein</keyword>
<organism evidence="7">
    <name type="scientific">marine metagenome</name>
    <dbReference type="NCBI Taxonomy" id="408172"/>
    <lineage>
        <taxon>unclassified sequences</taxon>
        <taxon>metagenomes</taxon>
        <taxon>ecological metagenomes</taxon>
    </lineage>
</organism>
<dbReference type="CDD" id="cd11382">
    <property type="entry name" value="Ribosomal_S8e"/>
    <property type="match status" value="1"/>
</dbReference>
<keyword evidence="6" id="KW-0812">Transmembrane</keyword>
<feature type="non-terminal residue" evidence="7">
    <location>
        <position position="1"/>
    </location>
</feature>
<keyword evidence="6" id="KW-0472">Membrane</keyword>
<dbReference type="HAMAP" id="MF_00029">
    <property type="entry name" value="Ribosomal_eS8"/>
    <property type="match status" value="1"/>
</dbReference>
<comment type="similarity">
    <text evidence="1">Belongs to the eukaryotic ribosomal protein eS8 family.</text>
</comment>
<evidence type="ECO:0000256" key="1">
    <source>
        <dbReference type="ARBA" id="ARBA00005257"/>
    </source>
</evidence>
<accession>A0A382JI32</accession>
<dbReference type="InterPro" id="IPR022309">
    <property type="entry name" value="Ribosomal_Se8/biogenesis_NSA2"/>
</dbReference>
<proteinExistence type="inferred from homology"/>
<protein>
    <recommendedName>
        <fullName evidence="5">30S ribosomal protein S8e</fullName>
    </recommendedName>
</protein>
<evidence type="ECO:0000256" key="5">
    <source>
        <dbReference type="ARBA" id="ARBA00035385"/>
    </source>
</evidence>
<dbReference type="InterPro" id="IPR020919">
    <property type="entry name" value="Ribosomal_protein_eS8_arc"/>
</dbReference>
<dbReference type="InterPro" id="IPR001047">
    <property type="entry name" value="Ribosomal_eS8"/>
</dbReference>
<dbReference type="GO" id="GO:0003735">
    <property type="term" value="F:structural constituent of ribosome"/>
    <property type="evidence" value="ECO:0007669"/>
    <property type="project" value="InterPro"/>
</dbReference>
<dbReference type="GO" id="GO:0005840">
    <property type="term" value="C:ribosome"/>
    <property type="evidence" value="ECO:0007669"/>
    <property type="project" value="UniProtKB-KW"/>
</dbReference>
<dbReference type="Gene3D" id="2.40.10.310">
    <property type="match status" value="1"/>
</dbReference>
<dbReference type="Pfam" id="PF01201">
    <property type="entry name" value="Ribosomal_S8e"/>
    <property type="match status" value="1"/>
</dbReference>
<dbReference type="NCBIfam" id="TIGR00307">
    <property type="entry name" value="eS8"/>
    <property type="match status" value="1"/>
</dbReference>
<dbReference type="GO" id="GO:0006412">
    <property type="term" value="P:translation"/>
    <property type="evidence" value="ECO:0007669"/>
    <property type="project" value="InterPro"/>
</dbReference>
<evidence type="ECO:0000256" key="2">
    <source>
        <dbReference type="ARBA" id="ARBA00011458"/>
    </source>
</evidence>
<dbReference type="InterPro" id="IPR018283">
    <property type="entry name" value="Ribosomal_eS8_CS"/>
</dbReference>
<keyword evidence="3" id="KW-0689">Ribosomal protein</keyword>
<evidence type="ECO:0000256" key="3">
    <source>
        <dbReference type="ARBA" id="ARBA00022980"/>
    </source>
</evidence>
<name>A0A382JI32_9ZZZZ</name>
<reference evidence="7" key="1">
    <citation type="submission" date="2018-05" db="EMBL/GenBank/DDBJ databases">
        <authorList>
            <person name="Lanie J.A."/>
            <person name="Ng W.-L."/>
            <person name="Kazmierczak K.M."/>
            <person name="Andrzejewski T.M."/>
            <person name="Davidsen T.M."/>
            <person name="Wayne K.J."/>
            <person name="Tettelin H."/>
            <person name="Glass J.I."/>
            <person name="Rusch D."/>
            <person name="Podicherti R."/>
            <person name="Tsui H.-C.T."/>
            <person name="Winkler M.E."/>
        </authorList>
    </citation>
    <scope>NUCLEOTIDE SEQUENCE</scope>
</reference>
<gene>
    <name evidence="7" type="ORF">METZ01_LOCUS264202</name>
</gene>
<dbReference type="AlphaFoldDB" id="A0A382JI32"/>
<evidence type="ECO:0000256" key="6">
    <source>
        <dbReference type="SAM" id="Phobius"/>
    </source>
</evidence>
<dbReference type="EMBL" id="UINC01074300">
    <property type="protein sequence ID" value="SVC11348.1"/>
    <property type="molecule type" value="Genomic_DNA"/>
</dbReference>